<proteinExistence type="inferred from homology"/>
<evidence type="ECO:0000256" key="13">
    <source>
        <dbReference type="ARBA" id="ARBA00048670"/>
    </source>
</evidence>
<evidence type="ECO:0000256" key="8">
    <source>
        <dbReference type="ARBA" id="ARBA00022723"/>
    </source>
</evidence>
<dbReference type="GO" id="GO:0003984">
    <property type="term" value="F:acetolactate synthase activity"/>
    <property type="evidence" value="ECO:0007669"/>
    <property type="project" value="UniProtKB-EC"/>
</dbReference>
<dbReference type="FunFam" id="3.40.50.970:FF:000016">
    <property type="entry name" value="Acetolactate synthase"/>
    <property type="match status" value="1"/>
</dbReference>
<keyword evidence="8 14" id="KW-0479">Metal-binding</keyword>
<dbReference type="Gene3D" id="3.40.50.970">
    <property type="match status" value="2"/>
</dbReference>
<comment type="cofactor">
    <cofactor evidence="14">
        <name>thiamine diphosphate</name>
        <dbReference type="ChEBI" id="CHEBI:58937"/>
    </cofactor>
    <text evidence="14">Binds 1 thiamine pyrophosphate per subunit.</text>
</comment>
<dbReference type="NCBIfam" id="TIGR00118">
    <property type="entry name" value="acolac_lg"/>
    <property type="match status" value="1"/>
</dbReference>
<evidence type="ECO:0000256" key="1">
    <source>
        <dbReference type="ARBA" id="ARBA00004974"/>
    </source>
</evidence>
<keyword evidence="12 14" id="KW-0100">Branched-chain amino acid biosynthesis</keyword>
<name>A0A0D1MSF8_9SPHN</name>
<feature type="domain" description="Thiamine pyrophosphate enzyme TPP-binding" evidence="16">
    <location>
        <begin position="398"/>
        <end position="545"/>
    </location>
</feature>
<reference evidence="18 19" key="1">
    <citation type="submission" date="2015-01" db="EMBL/GenBank/DDBJ databases">
        <title>Genome of Sphingomonas taxi strain 30a.</title>
        <authorList>
            <person name="Eevers N."/>
            <person name="Van Hamme J."/>
            <person name="Bottos E."/>
            <person name="Weyens N."/>
            <person name="Vangronsveld J."/>
        </authorList>
    </citation>
    <scope>NUCLEOTIDE SEQUENCE [LARGE SCALE GENOMIC DNA]</scope>
    <source>
        <strain evidence="18 19">30a</strain>
    </source>
</reference>
<dbReference type="GO" id="GO:0050660">
    <property type="term" value="F:flavin adenine dinucleotide binding"/>
    <property type="evidence" value="ECO:0007669"/>
    <property type="project" value="InterPro"/>
</dbReference>
<dbReference type="InterPro" id="IPR012001">
    <property type="entry name" value="Thiamin_PyroP_enz_TPP-bd_dom"/>
</dbReference>
<evidence type="ECO:0000259" key="16">
    <source>
        <dbReference type="Pfam" id="PF02775"/>
    </source>
</evidence>
<dbReference type="SUPFAM" id="SSF52518">
    <property type="entry name" value="Thiamin diphosphate-binding fold (THDP-binding)"/>
    <property type="match status" value="2"/>
</dbReference>
<evidence type="ECO:0000256" key="9">
    <source>
        <dbReference type="ARBA" id="ARBA00022827"/>
    </source>
</evidence>
<dbReference type="FunFam" id="3.40.50.1220:FF:000008">
    <property type="entry name" value="Acetolactate synthase"/>
    <property type="match status" value="1"/>
</dbReference>
<dbReference type="AlphaFoldDB" id="A0A0D1MSF8"/>
<keyword evidence="7 14" id="KW-0808">Transferase</keyword>
<dbReference type="GO" id="GO:0030976">
    <property type="term" value="F:thiamine pyrophosphate binding"/>
    <property type="evidence" value="ECO:0007669"/>
    <property type="project" value="UniProtKB-UniRule"/>
</dbReference>
<dbReference type="PANTHER" id="PTHR18968:SF13">
    <property type="entry name" value="ACETOLACTATE SYNTHASE CATALYTIC SUBUNIT, MITOCHONDRIAL"/>
    <property type="match status" value="1"/>
</dbReference>
<dbReference type="GO" id="GO:0009099">
    <property type="term" value="P:L-valine biosynthetic process"/>
    <property type="evidence" value="ECO:0007669"/>
    <property type="project" value="UniProtKB-UniPathway"/>
</dbReference>
<evidence type="ECO:0000256" key="11">
    <source>
        <dbReference type="ARBA" id="ARBA00023052"/>
    </source>
</evidence>
<dbReference type="UniPathway" id="UPA00047">
    <property type="reaction ID" value="UER00055"/>
</dbReference>
<evidence type="ECO:0000256" key="12">
    <source>
        <dbReference type="ARBA" id="ARBA00023304"/>
    </source>
</evidence>
<dbReference type="Pfam" id="PF00205">
    <property type="entry name" value="TPP_enzyme_M"/>
    <property type="match status" value="1"/>
</dbReference>
<evidence type="ECO:0000256" key="6">
    <source>
        <dbReference type="ARBA" id="ARBA00022630"/>
    </source>
</evidence>
<comment type="similarity">
    <text evidence="3 14">Belongs to the TPP enzyme family.</text>
</comment>
<evidence type="ECO:0000313" key="19">
    <source>
        <dbReference type="Proteomes" id="UP000033203"/>
    </source>
</evidence>
<comment type="pathway">
    <text evidence="1 14">Amino-acid biosynthesis; L-isoleucine biosynthesis; L-isoleucine from 2-oxobutanoate: step 1/4.</text>
</comment>
<dbReference type="Proteomes" id="UP000033203">
    <property type="component" value="Unassembled WGS sequence"/>
</dbReference>
<sequence>MGEKSGADILVEALCDLGVEVVFGYPGGAVLPIYDAMFRANANGTRIKHILVRHEQAATHAAEGYARSTGKPGVVLVTSGPGATNAVTGITDALLDSIPMVVITGQVPTGLIGTDAFQEADTVGITRHCTKHNYLVKDPAKLGPTIHEAFHIATSGRPGPVVVDIPKDVQVATARYTKPGPIQHKTYRPRVKAPQSEIEQVVDMLAAAERPILYTGGGVINSGPAASQLLIELARISGAPVTSTLMGLGAFPASSQQFLGMLGMHGTFEANMAMNQADLVIAIGSRFDDRVTGRLDAFSPNSRKVHIDIDRSSVNKNVRVDLAVIADAGHAMEDMVRIWKARQHPKPDTTDWWRRIAGWRAVGCLDFPETASDIMPQRAIRALWEATHARNPIITTEVGQHQMWAAQHFGFEKPNKWLTSGGLGTMGYGLPAAIGAQLGNPNALVIDIAGEASIQMNIQELATATQYRLPVKIFILNNEYMGMVRQWQELTYESRYAESYSDSLPDFVKLGEAYGWKGILIDRRDQLEDGIQAMLDHDGPVIVDCRVAKLANCFPMIPSGAAHTDMILQANEVSGTMDDEAKALV</sequence>
<evidence type="ECO:0000256" key="2">
    <source>
        <dbReference type="ARBA" id="ARBA00005025"/>
    </source>
</evidence>
<keyword evidence="9" id="KW-0274">FAD</keyword>
<evidence type="ECO:0000256" key="7">
    <source>
        <dbReference type="ARBA" id="ARBA00022679"/>
    </source>
</evidence>
<dbReference type="InterPro" id="IPR045229">
    <property type="entry name" value="TPP_enz"/>
</dbReference>
<dbReference type="PANTHER" id="PTHR18968">
    <property type="entry name" value="THIAMINE PYROPHOSPHATE ENZYMES"/>
    <property type="match status" value="1"/>
</dbReference>
<evidence type="ECO:0000256" key="5">
    <source>
        <dbReference type="ARBA" id="ARBA00022605"/>
    </source>
</evidence>
<dbReference type="FunFam" id="3.40.50.970:FF:000007">
    <property type="entry name" value="Acetolactate synthase"/>
    <property type="match status" value="1"/>
</dbReference>
<comment type="caution">
    <text evidence="18">The sequence shown here is derived from an EMBL/GenBank/DDBJ whole genome shotgun (WGS) entry which is preliminary data.</text>
</comment>
<dbReference type="InterPro" id="IPR012000">
    <property type="entry name" value="Thiamin_PyroP_enz_cen_dom"/>
</dbReference>
<dbReference type="GO" id="GO:0000287">
    <property type="term" value="F:magnesium ion binding"/>
    <property type="evidence" value="ECO:0007669"/>
    <property type="project" value="UniProtKB-UniRule"/>
</dbReference>
<dbReference type="EC" id="2.2.1.6" evidence="4 14"/>
<protein>
    <recommendedName>
        <fullName evidence="4 14">Acetolactate synthase</fullName>
        <ecNumber evidence="4 14">2.2.1.6</ecNumber>
    </recommendedName>
</protein>
<feature type="domain" description="Thiamine pyrophosphate enzyme N-terminal TPP-binding" evidence="17">
    <location>
        <begin position="5"/>
        <end position="123"/>
    </location>
</feature>
<evidence type="ECO:0000259" key="17">
    <source>
        <dbReference type="Pfam" id="PF02776"/>
    </source>
</evidence>
<dbReference type="PATRIC" id="fig|1549858.7.peg.2235"/>
<dbReference type="Gene3D" id="3.40.50.1220">
    <property type="entry name" value="TPP-binding domain"/>
    <property type="match status" value="1"/>
</dbReference>
<dbReference type="InterPro" id="IPR011766">
    <property type="entry name" value="TPP_enzyme_TPP-bd"/>
</dbReference>
<keyword evidence="6" id="KW-0285">Flavoprotein</keyword>
<dbReference type="UniPathway" id="UPA00049">
    <property type="reaction ID" value="UER00059"/>
</dbReference>
<gene>
    <name evidence="18" type="ORF">SR41_00380</name>
</gene>
<evidence type="ECO:0000256" key="4">
    <source>
        <dbReference type="ARBA" id="ARBA00013145"/>
    </source>
</evidence>
<comment type="catalytic activity">
    <reaction evidence="13 14">
        <text>2 pyruvate + H(+) = (2S)-2-acetolactate + CO2</text>
        <dbReference type="Rhea" id="RHEA:25249"/>
        <dbReference type="ChEBI" id="CHEBI:15361"/>
        <dbReference type="ChEBI" id="CHEBI:15378"/>
        <dbReference type="ChEBI" id="CHEBI:16526"/>
        <dbReference type="ChEBI" id="CHEBI:58476"/>
        <dbReference type="EC" id="2.2.1.6"/>
    </reaction>
</comment>
<dbReference type="InterPro" id="IPR012846">
    <property type="entry name" value="Acetolactate_synth_lsu"/>
</dbReference>
<accession>A0A0D1MSF8</accession>
<keyword evidence="10 14" id="KW-0460">Magnesium</keyword>
<dbReference type="SUPFAM" id="SSF52467">
    <property type="entry name" value="DHS-like NAD/FAD-binding domain"/>
    <property type="match status" value="1"/>
</dbReference>
<dbReference type="GO" id="GO:0005948">
    <property type="term" value="C:acetolactate synthase complex"/>
    <property type="evidence" value="ECO:0007669"/>
    <property type="project" value="TreeGrafter"/>
</dbReference>
<keyword evidence="11 14" id="KW-0786">Thiamine pyrophosphate</keyword>
<dbReference type="InterPro" id="IPR039368">
    <property type="entry name" value="AHAS_TPP"/>
</dbReference>
<evidence type="ECO:0000256" key="14">
    <source>
        <dbReference type="RuleBase" id="RU003591"/>
    </source>
</evidence>
<dbReference type="GO" id="GO:0009097">
    <property type="term" value="P:isoleucine biosynthetic process"/>
    <property type="evidence" value="ECO:0007669"/>
    <property type="project" value="UniProtKB-UniPathway"/>
</dbReference>
<evidence type="ECO:0000256" key="10">
    <source>
        <dbReference type="ARBA" id="ARBA00022842"/>
    </source>
</evidence>
<dbReference type="Pfam" id="PF02776">
    <property type="entry name" value="TPP_enzyme_N"/>
    <property type="match status" value="1"/>
</dbReference>
<dbReference type="CDD" id="cd07035">
    <property type="entry name" value="TPP_PYR_POX_like"/>
    <property type="match status" value="1"/>
</dbReference>
<organism evidence="18 19">
    <name type="scientific">Sphingomonas melonis</name>
    <dbReference type="NCBI Taxonomy" id="152682"/>
    <lineage>
        <taxon>Bacteria</taxon>
        <taxon>Pseudomonadati</taxon>
        <taxon>Pseudomonadota</taxon>
        <taxon>Alphaproteobacteria</taxon>
        <taxon>Sphingomonadales</taxon>
        <taxon>Sphingomonadaceae</taxon>
        <taxon>Sphingomonas</taxon>
    </lineage>
</organism>
<dbReference type="InterPro" id="IPR029035">
    <property type="entry name" value="DHS-like_NAD/FAD-binding_dom"/>
</dbReference>
<dbReference type="CDD" id="cd02015">
    <property type="entry name" value="TPP_AHAS"/>
    <property type="match status" value="1"/>
</dbReference>
<evidence type="ECO:0000313" key="18">
    <source>
        <dbReference type="EMBL" id="KIU30271.1"/>
    </source>
</evidence>
<comment type="cofactor">
    <cofactor evidence="14">
        <name>Mg(2+)</name>
        <dbReference type="ChEBI" id="CHEBI:18420"/>
    </cofactor>
    <text evidence="14">Binds 1 Mg(2+) ion per subunit.</text>
</comment>
<keyword evidence="5 14" id="KW-0028">Amino-acid biosynthesis</keyword>
<evidence type="ECO:0000259" key="15">
    <source>
        <dbReference type="Pfam" id="PF00205"/>
    </source>
</evidence>
<dbReference type="EMBL" id="JXTP01000005">
    <property type="protein sequence ID" value="KIU30271.1"/>
    <property type="molecule type" value="Genomic_DNA"/>
</dbReference>
<feature type="domain" description="Thiamine pyrophosphate enzyme central" evidence="15">
    <location>
        <begin position="198"/>
        <end position="334"/>
    </location>
</feature>
<dbReference type="Pfam" id="PF02775">
    <property type="entry name" value="TPP_enzyme_C"/>
    <property type="match status" value="1"/>
</dbReference>
<evidence type="ECO:0000256" key="3">
    <source>
        <dbReference type="ARBA" id="ARBA00007812"/>
    </source>
</evidence>
<comment type="pathway">
    <text evidence="2 14">Amino-acid biosynthesis; L-valine biosynthesis; L-valine from pyruvate: step 1/4.</text>
</comment>
<dbReference type="InterPro" id="IPR029061">
    <property type="entry name" value="THDP-binding"/>
</dbReference>